<evidence type="ECO:0000313" key="4">
    <source>
        <dbReference type="Proteomes" id="UP000287144"/>
    </source>
</evidence>
<reference evidence="3 4" key="1">
    <citation type="submission" date="2017-06" db="EMBL/GenBank/DDBJ databases">
        <title>Comparative genomic analysis of Ambrosia Fusariam Clade fungi.</title>
        <authorList>
            <person name="Stajich J.E."/>
            <person name="Carrillo J."/>
            <person name="Kijimoto T."/>
            <person name="Eskalen A."/>
            <person name="O'Donnell K."/>
            <person name="Kasson M."/>
        </authorList>
    </citation>
    <scope>NUCLEOTIDE SEQUENCE [LARGE SCALE GENOMIC DNA]</scope>
    <source>
        <strain evidence="3 4">NRRL62579</strain>
    </source>
</reference>
<dbReference type="Pfam" id="PF01738">
    <property type="entry name" value="DLH"/>
    <property type="match status" value="1"/>
</dbReference>
<accession>A0A428TC43</accession>
<proteinExistence type="predicted"/>
<dbReference type="Proteomes" id="UP000287144">
    <property type="component" value="Unassembled WGS sequence"/>
</dbReference>
<protein>
    <recommendedName>
        <fullName evidence="2">Dienelactone hydrolase domain-containing protein</fullName>
    </recommendedName>
</protein>
<dbReference type="EMBL" id="NKCK01000103">
    <property type="protein sequence ID" value="RSL99609.1"/>
    <property type="molecule type" value="Genomic_DNA"/>
</dbReference>
<name>A0A428TC43_9HYPO</name>
<dbReference type="SUPFAM" id="SSF53474">
    <property type="entry name" value="alpha/beta-Hydrolases"/>
    <property type="match status" value="1"/>
</dbReference>
<dbReference type="Gene3D" id="3.40.50.1820">
    <property type="entry name" value="alpha/beta hydrolase"/>
    <property type="match status" value="1"/>
</dbReference>
<keyword evidence="4" id="KW-1185">Reference proteome</keyword>
<dbReference type="InterPro" id="IPR029058">
    <property type="entry name" value="AB_hydrolase_fold"/>
</dbReference>
<evidence type="ECO:0000313" key="3">
    <source>
        <dbReference type="EMBL" id="RSL99609.1"/>
    </source>
</evidence>
<organism evidence="3 4">
    <name type="scientific">Fusarium oligoseptatum</name>
    <dbReference type="NCBI Taxonomy" id="2604345"/>
    <lineage>
        <taxon>Eukaryota</taxon>
        <taxon>Fungi</taxon>
        <taxon>Dikarya</taxon>
        <taxon>Ascomycota</taxon>
        <taxon>Pezizomycotina</taxon>
        <taxon>Sordariomycetes</taxon>
        <taxon>Hypocreomycetidae</taxon>
        <taxon>Hypocreales</taxon>
        <taxon>Nectriaceae</taxon>
        <taxon>Fusarium</taxon>
        <taxon>Fusarium solani species complex</taxon>
    </lineage>
</organism>
<dbReference type="PANTHER" id="PTHR17630">
    <property type="entry name" value="DIENELACTONE HYDROLASE"/>
    <property type="match status" value="1"/>
</dbReference>
<dbReference type="InterPro" id="IPR002925">
    <property type="entry name" value="Dienelactn_hydro"/>
</dbReference>
<evidence type="ECO:0000259" key="2">
    <source>
        <dbReference type="Pfam" id="PF01738"/>
    </source>
</evidence>
<feature type="domain" description="Dienelactone hydrolase" evidence="2">
    <location>
        <begin position="86"/>
        <end position="259"/>
    </location>
</feature>
<feature type="chain" id="PRO_5019230864" description="Dienelactone hydrolase domain-containing protein" evidence="1">
    <location>
        <begin position="20"/>
        <end position="290"/>
    </location>
</feature>
<sequence>MHFTRVLIGLYGFVTIVAAQWPRGIFKNTGKPAGTEIEYDGVTLYISKPKGLSKSNTAVVYLSDVYGLPLLENKLHVSLSLLEARTNMRRLVDSFARAGYLTIAPDIFNGDPADPNGEFNATEYLSRHNPQNTDPIIEKTIKFIHNKLKIDTIAVTGYCYGGRYAFRFLAEGRGADVGFAAHPTLLQTDEVLAIQGPASLATAEIDALFNATRRSEVEALLGTTQQPFQVNLYSGTQHGFGVRANLSDPEQKFAKEEAFLAGRAVVRCLEPEQLRVDYFRSWGKYLAEVI</sequence>
<dbReference type="STRING" id="1325735.A0A428TC43"/>
<feature type="signal peptide" evidence="1">
    <location>
        <begin position="1"/>
        <end position="19"/>
    </location>
</feature>
<dbReference type="AlphaFoldDB" id="A0A428TC43"/>
<keyword evidence="1" id="KW-0732">Signal</keyword>
<dbReference type="GO" id="GO:0016787">
    <property type="term" value="F:hydrolase activity"/>
    <property type="evidence" value="ECO:0007669"/>
    <property type="project" value="InterPro"/>
</dbReference>
<evidence type="ECO:0000256" key="1">
    <source>
        <dbReference type="SAM" id="SignalP"/>
    </source>
</evidence>
<comment type="caution">
    <text evidence="3">The sequence shown here is derived from an EMBL/GenBank/DDBJ whole genome shotgun (WGS) entry which is preliminary data.</text>
</comment>
<gene>
    <name evidence="3" type="ORF">CEP52_009677</name>
</gene>
<dbReference type="PANTHER" id="PTHR17630:SF44">
    <property type="entry name" value="PROTEIN AIM2"/>
    <property type="match status" value="1"/>
</dbReference>